<reference evidence="2 3" key="1">
    <citation type="journal article" date="2019" name="Commun. Biol.">
        <title>The bagworm genome reveals a unique fibroin gene that provides high tensile strength.</title>
        <authorList>
            <person name="Kono N."/>
            <person name="Nakamura H."/>
            <person name="Ohtoshi R."/>
            <person name="Tomita M."/>
            <person name="Numata K."/>
            <person name="Arakawa K."/>
        </authorList>
    </citation>
    <scope>NUCLEOTIDE SEQUENCE [LARGE SCALE GENOMIC DNA]</scope>
</reference>
<sequence>MIWGPRTTETPNVCKQKLVKCYPQCHLISCFPEKKTQKSFSKARYATDFKTGKAKLKARARPRKISEESESEKEKKRGDLNWE</sequence>
<accession>A0A4C1V2Q2</accession>
<comment type="caution">
    <text evidence="2">The sequence shown here is derived from an EMBL/GenBank/DDBJ whole genome shotgun (WGS) entry which is preliminary data.</text>
</comment>
<gene>
    <name evidence="2" type="ORF">EVAR_23979_1</name>
</gene>
<evidence type="ECO:0000313" key="2">
    <source>
        <dbReference type="EMBL" id="GBP32567.1"/>
    </source>
</evidence>
<dbReference type="AlphaFoldDB" id="A0A4C1V2Q2"/>
<dbReference type="EMBL" id="BGZK01000261">
    <property type="protein sequence ID" value="GBP32567.1"/>
    <property type="molecule type" value="Genomic_DNA"/>
</dbReference>
<keyword evidence="3" id="KW-1185">Reference proteome</keyword>
<feature type="region of interest" description="Disordered" evidence="1">
    <location>
        <begin position="52"/>
        <end position="83"/>
    </location>
</feature>
<evidence type="ECO:0000313" key="3">
    <source>
        <dbReference type="Proteomes" id="UP000299102"/>
    </source>
</evidence>
<evidence type="ECO:0000256" key="1">
    <source>
        <dbReference type="SAM" id="MobiDB-lite"/>
    </source>
</evidence>
<feature type="compositionally biased region" description="Basic and acidic residues" evidence="1">
    <location>
        <begin position="64"/>
        <end position="83"/>
    </location>
</feature>
<protein>
    <submittedName>
        <fullName evidence="2">Uncharacterized protein</fullName>
    </submittedName>
</protein>
<proteinExistence type="predicted"/>
<organism evidence="2 3">
    <name type="scientific">Eumeta variegata</name>
    <name type="common">Bagworm moth</name>
    <name type="synonym">Eumeta japonica</name>
    <dbReference type="NCBI Taxonomy" id="151549"/>
    <lineage>
        <taxon>Eukaryota</taxon>
        <taxon>Metazoa</taxon>
        <taxon>Ecdysozoa</taxon>
        <taxon>Arthropoda</taxon>
        <taxon>Hexapoda</taxon>
        <taxon>Insecta</taxon>
        <taxon>Pterygota</taxon>
        <taxon>Neoptera</taxon>
        <taxon>Endopterygota</taxon>
        <taxon>Lepidoptera</taxon>
        <taxon>Glossata</taxon>
        <taxon>Ditrysia</taxon>
        <taxon>Tineoidea</taxon>
        <taxon>Psychidae</taxon>
        <taxon>Oiketicinae</taxon>
        <taxon>Eumeta</taxon>
    </lineage>
</organism>
<dbReference type="Proteomes" id="UP000299102">
    <property type="component" value="Unassembled WGS sequence"/>
</dbReference>
<feature type="compositionally biased region" description="Basic residues" evidence="1">
    <location>
        <begin position="52"/>
        <end position="63"/>
    </location>
</feature>
<name>A0A4C1V2Q2_EUMVA</name>